<keyword evidence="2" id="KW-1185">Reference proteome</keyword>
<dbReference type="OrthoDB" id="659938at2"/>
<protein>
    <submittedName>
        <fullName evidence="1">Uncharacterized protein</fullName>
    </submittedName>
</protein>
<dbReference type="EMBL" id="CP042831">
    <property type="protein sequence ID" value="QEE51119.1"/>
    <property type="molecule type" value="Genomic_DNA"/>
</dbReference>
<dbReference type="AlphaFoldDB" id="A0A5B9FXL7"/>
<dbReference type="RefSeq" id="WP_147584553.1">
    <property type="nucleotide sequence ID" value="NZ_CP042831.1"/>
</dbReference>
<evidence type="ECO:0000313" key="2">
    <source>
        <dbReference type="Proteomes" id="UP000321222"/>
    </source>
</evidence>
<gene>
    <name evidence="1" type="ORF">FUA48_16515</name>
</gene>
<organism evidence="1 2">
    <name type="scientific">Flavobacterium alkalisoli</name>
    <dbReference type="NCBI Taxonomy" id="2602769"/>
    <lineage>
        <taxon>Bacteria</taxon>
        <taxon>Pseudomonadati</taxon>
        <taxon>Bacteroidota</taxon>
        <taxon>Flavobacteriia</taxon>
        <taxon>Flavobacteriales</taxon>
        <taxon>Flavobacteriaceae</taxon>
        <taxon>Flavobacterium</taxon>
    </lineage>
</organism>
<proteinExistence type="predicted"/>
<accession>A0A5B9FXL7</accession>
<reference evidence="1 2" key="1">
    <citation type="submission" date="2019-08" db="EMBL/GenBank/DDBJ databases">
        <title>Flavobacterium alkalisoli sp. nov., isolated from rhizosphere soil of Suaeda salsa.</title>
        <authorList>
            <person name="Sun J.-Q."/>
            <person name="Xu L."/>
        </authorList>
    </citation>
    <scope>NUCLEOTIDE SEQUENCE [LARGE SCALE GENOMIC DNA]</scope>
    <source>
        <strain evidence="1 2">XS-5</strain>
    </source>
</reference>
<sequence length="166" mass="19316">MDFNFQPSVPRDFNKQPALISGEESLQFSNYEYLVIKDEVFEIRFRYLGGPFKEVIVTENLLAVGYQDNFYLYDRIDENALLVLPLKGYFGSLHFHEERFYVCDMESLYCIEKSGKVLWQSNSFAVDGVIIESFTPERIMVQAELDPPGGWKDFILNKKTGEILKI</sequence>
<name>A0A5B9FXL7_9FLAO</name>
<dbReference type="KEGG" id="fak:FUA48_16515"/>
<evidence type="ECO:0000313" key="1">
    <source>
        <dbReference type="EMBL" id="QEE51119.1"/>
    </source>
</evidence>
<dbReference type="Proteomes" id="UP000321222">
    <property type="component" value="Chromosome"/>
</dbReference>